<evidence type="ECO:0000256" key="11">
    <source>
        <dbReference type="ARBA" id="ARBA00022801"/>
    </source>
</evidence>
<keyword evidence="15" id="KW-0862">Zinc</keyword>
<feature type="active site" description="Proton donor/acceptor" evidence="14">
    <location>
        <position position="195"/>
    </location>
</feature>
<feature type="binding site" evidence="15">
    <location>
        <position position="14"/>
    </location>
    <ligand>
        <name>a divalent metal cation</name>
        <dbReference type="ChEBI" id="CHEBI:60240"/>
    </ligand>
</feature>
<protein>
    <recommendedName>
        <fullName evidence="8">Regucalcin</fullName>
        <ecNumber evidence="7">3.1.1.17</ecNumber>
    </recommendedName>
    <alternativeName>
        <fullName evidence="13">Gluconolactonase</fullName>
    </alternativeName>
</protein>
<dbReference type="OrthoDB" id="2633250at2"/>
<evidence type="ECO:0000256" key="3">
    <source>
        <dbReference type="ARBA" id="ARBA00001936"/>
    </source>
</evidence>
<name>A0A5B8VXJ5_9SPHI</name>
<dbReference type="GO" id="GO:0005509">
    <property type="term" value="F:calcium ion binding"/>
    <property type="evidence" value="ECO:0007669"/>
    <property type="project" value="InterPro"/>
</dbReference>
<comment type="subcellular location">
    <subcellularLocation>
        <location evidence="5">Cytoplasm</location>
    </subcellularLocation>
</comment>
<evidence type="ECO:0000256" key="15">
    <source>
        <dbReference type="PIRSR" id="PIRSR605511-2"/>
    </source>
</evidence>
<dbReference type="PANTHER" id="PTHR10907">
    <property type="entry name" value="REGUCALCIN"/>
    <property type="match status" value="1"/>
</dbReference>
<feature type="binding site" evidence="15">
    <location>
        <position position="117"/>
    </location>
    <ligand>
        <name>substrate</name>
    </ligand>
</feature>
<feature type="domain" description="SMP-30/Gluconolactonase/LRE-like region" evidence="16">
    <location>
        <begin position="12"/>
        <end position="255"/>
    </location>
</feature>
<comment type="cofactor">
    <cofactor evidence="2">
        <name>Ca(2+)</name>
        <dbReference type="ChEBI" id="CHEBI:29108"/>
    </cofactor>
</comment>
<evidence type="ECO:0000256" key="4">
    <source>
        <dbReference type="ARBA" id="ARBA00001946"/>
    </source>
</evidence>
<evidence type="ECO:0000256" key="10">
    <source>
        <dbReference type="ARBA" id="ARBA00022723"/>
    </source>
</evidence>
<dbReference type="InterPro" id="IPR008367">
    <property type="entry name" value="Regucalcin"/>
</dbReference>
<evidence type="ECO:0000256" key="13">
    <source>
        <dbReference type="ARBA" id="ARBA00032464"/>
    </source>
</evidence>
<dbReference type="EMBL" id="CP042437">
    <property type="protein sequence ID" value="QEC76139.1"/>
    <property type="molecule type" value="Genomic_DNA"/>
</dbReference>
<dbReference type="EC" id="3.1.1.17" evidence="7"/>
<reference evidence="17 18" key="1">
    <citation type="journal article" date="2013" name="J. Microbiol.">
        <title>Mucilaginibacter ginsenosidivorax sp. nov., with ginsenoside converting activity isolated from sediment.</title>
        <authorList>
            <person name="Kim J.K."/>
            <person name="Choi T.E."/>
            <person name="Liu Q.M."/>
            <person name="Park H.Y."/>
            <person name="Yi T.H."/>
            <person name="Yoon M.H."/>
            <person name="Kim S.C."/>
            <person name="Im W.T."/>
        </authorList>
    </citation>
    <scope>NUCLEOTIDE SEQUENCE [LARGE SCALE GENOMIC DNA]</scope>
    <source>
        <strain evidence="17 18">KHI28</strain>
    </source>
</reference>
<evidence type="ECO:0000256" key="14">
    <source>
        <dbReference type="PIRSR" id="PIRSR605511-1"/>
    </source>
</evidence>
<gene>
    <name evidence="17" type="ORF">FSB76_09365</name>
</gene>
<dbReference type="GO" id="GO:0004341">
    <property type="term" value="F:gluconolactonase activity"/>
    <property type="evidence" value="ECO:0007669"/>
    <property type="project" value="UniProtKB-EC"/>
</dbReference>
<keyword evidence="9" id="KW-0963">Cytoplasm</keyword>
<feature type="binding site" evidence="15">
    <location>
        <position position="99"/>
    </location>
    <ligand>
        <name>substrate</name>
    </ligand>
</feature>
<feature type="binding site" evidence="15">
    <location>
        <position position="97"/>
    </location>
    <ligand>
        <name>substrate</name>
    </ligand>
</feature>
<evidence type="ECO:0000256" key="7">
    <source>
        <dbReference type="ARBA" id="ARBA00013227"/>
    </source>
</evidence>
<dbReference type="GO" id="GO:0019853">
    <property type="term" value="P:L-ascorbic acid biosynthetic process"/>
    <property type="evidence" value="ECO:0007669"/>
    <property type="project" value="TreeGrafter"/>
</dbReference>
<comment type="cofactor">
    <cofactor evidence="4">
        <name>Mg(2+)</name>
        <dbReference type="ChEBI" id="CHEBI:18420"/>
    </cofactor>
</comment>
<dbReference type="InterPro" id="IPR011042">
    <property type="entry name" value="6-blade_b-propeller_TolB-like"/>
</dbReference>
<evidence type="ECO:0000256" key="8">
    <source>
        <dbReference type="ARBA" id="ARBA00016808"/>
    </source>
</evidence>
<evidence type="ECO:0000259" key="16">
    <source>
        <dbReference type="Pfam" id="PF08450"/>
    </source>
</evidence>
<dbReference type="PANTHER" id="PTHR10907:SF47">
    <property type="entry name" value="REGUCALCIN"/>
    <property type="match status" value="1"/>
</dbReference>
<evidence type="ECO:0000313" key="17">
    <source>
        <dbReference type="EMBL" id="QEC76139.1"/>
    </source>
</evidence>
<dbReference type="InterPro" id="IPR005511">
    <property type="entry name" value="SMP-30"/>
</dbReference>
<comment type="cofactor">
    <cofactor evidence="15">
        <name>Zn(2+)</name>
        <dbReference type="ChEBI" id="CHEBI:29105"/>
    </cofactor>
    <text evidence="15">Binds 1 divalent metal cation per subunit.</text>
</comment>
<evidence type="ECO:0000256" key="5">
    <source>
        <dbReference type="ARBA" id="ARBA00004496"/>
    </source>
</evidence>
<comment type="similarity">
    <text evidence="6">Belongs to the SMP-30/CGR1 family.</text>
</comment>
<evidence type="ECO:0000256" key="6">
    <source>
        <dbReference type="ARBA" id="ARBA00008853"/>
    </source>
</evidence>
<dbReference type="Pfam" id="PF08450">
    <property type="entry name" value="SGL"/>
    <property type="match status" value="1"/>
</dbReference>
<dbReference type="SUPFAM" id="SSF63829">
    <property type="entry name" value="Calcium-dependent phosphotriesterase"/>
    <property type="match status" value="1"/>
</dbReference>
<evidence type="ECO:0000256" key="1">
    <source>
        <dbReference type="ARBA" id="ARBA00001589"/>
    </source>
</evidence>
<sequence length="292" mass="32597">MVEVAVNHASFLGEGPVWDWRDNILYWVDIMGGHIHEYKPENKNFRTIDVNQMVGAVVACSDRQLLAALKNGLAMIDRESGEPAFLVHPEAHLPQNRFNDGKCDPAGRFWIGSMAIDETPNAGKLYMLNGKQDIAAKIHGTTISNGMAWSHDHKTFYYIDTPTMNVVAYDFDVHSGTISNKKTVITIDEKDGYPDGMTIDTDGMLWIAHWNGWQVSRWNPHTATKLFTLPLPVANVTSCTFGGPNLNDLYITTAQKGLTANELEQQPLAGMLFVWKDCGYEGVRAFEYAKGE</sequence>
<dbReference type="AlphaFoldDB" id="A0A5B8VXJ5"/>
<dbReference type="KEGG" id="mgk:FSB76_09365"/>
<organism evidence="17 18">
    <name type="scientific">Mucilaginibacter ginsenosidivorax</name>
    <dbReference type="NCBI Taxonomy" id="862126"/>
    <lineage>
        <taxon>Bacteria</taxon>
        <taxon>Pseudomonadati</taxon>
        <taxon>Bacteroidota</taxon>
        <taxon>Sphingobacteriia</taxon>
        <taxon>Sphingobacteriales</taxon>
        <taxon>Sphingobacteriaceae</taxon>
        <taxon>Mucilaginibacter</taxon>
    </lineage>
</organism>
<feature type="binding site" evidence="15">
    <location>
        <position position="195"/>
    </location>
    <ligand>
        <name>a divalent metal cation</name>
        <dbReference type="ChEBI" id="CHEBI:60240"/>
    </ligand>
</feature>
<evidence type="ECO:0000256" key="9">
    <source>
        <dbReference type="ARBA" id="ARBA00022490"/>
    </source>
</evidence>
<keyword evidence="12" id="KW-0106">Calcium</keyword>
<evidence type="ECO:0000256" key="2">
    <source>
        <dbReference type="ARBA" id="ARBA00001913"/>
    </source>
</evidence>
<keyword evidence="18" id="KW-1185">Reference proteome</keyword>
<dbReference type="PRINTS" id="PR01790">
    <property type="entry name" value="SMP30FAMILY"/>
</dbReference>
<dbReference type="GO" id="GO:0005737">
    <property type="term" value="C:cytoplasm"/>
    <property type="evidence" value="ECO:0007669"/>
    <property type="project" value="UniProtKB-SubCell"/>
</dbReference>
<comment type="catalytic activity">
    <reaction evidence="1">
        <text>D-glucono-1,5-lactone + H2O = D-gluconate + H(+)</text>
        <dbReference type="Rhea" id="RHEA:10440"/>
        <dbReference type="ChEBI" id="CHEBI:15377"/>
        <dbReference type="ChEBI" id="CHEBI:15378"/>
        <dbReference type="ChEBI" id="CHEBI:16217"/>
        <dbReference type="ChEBI" id="CHEBI:18391"/>
        <dbReference type="EC" id="3.1.1.17"/>
    </reaction>
</comment>
<keyword evidence="10 15" id="KW-0479">Metal-binding</keyword>
<evidence type="ECO:0000313" key="18">
    <source>
        <dbReference type="Proteomes" id="UP000321362"/>
    </source>
</evidence>
<evidence type="ECO:0000256" key="12">
    <source>
        <dbReference type="ARBA" id="ARBA00022837"/>
    </source>
</evidence>
<accession>A0A5B8VXJ5</accession>
<keyword evidence="11" id="KW-0378">Hydrolase</keyword>
<comment type="cofactor">
    <cofactor evidence="3">
        <name>Mn(2+)</name>
        <dbReference type="ChEBI" id="CHEBI:29035"/>
    </cofactor>
</comment>
<dbReference type="RefSeq" id="WP_147053320.1">
    <property type="nucleotide sequence ID" value="NZ_CP042437.1"/>
</dbReference>
<dbReference type="Gene3D" id="2.120.10.30">
    <property type="entry name" value="TolB, C-terminal domain"/>
    <property type="match status" value="1"/>
</dbReference>
<dbReference type="GO" id="GO:0030234">
    <property type="term" value="F:enzyme regulator activity"/>
    <property type="evidence" value="ECO:0007669"/>
    <property type="project" value="InterPro"/>
</dbReference>
<dbReference type="PRINTS" id="PR01791">
    <property type="entry name" value="REGUCALCIN"/>
</dbReference>
<dbReference type="InterPro" id="IPR013658">
    <property type="entry name" value="SGL"/>
</dbReference>
<proteinExistence type="inferred from homology"/>
<feature type="binding site" evidence="15">
    <location>
        <position position="145"/>
    </location>
    <ligand>
        <name>a divalent metal cation</name>
        <dbReference type="ChEBI" id="CHEBI:60240"/>
    </ligand>
</feature>
<dbReference type="Proteomes" id="UP000321362">
    <property type="component" value="Chromosome"/>
</dbReference>